<keyword evidence="3" id="KW-0328">Glycosyltransferase</keyword>
<keyword evidence="4" id="KW-0808">Transferase</keyword>
<evidence type="ECO:0000256" key="1">
    <source>
        <dbReference type="ARBA" id="ARBA00009995"/>
    </source>
</evidence>
<comment type="catalytic activity">
    <reaction evidence="5">
        <text>glucuronate acceptor + UDP-alpha-D-glucuronate = acceptor beta-D-glucuronoside + UDP + H(+)</text>
        <dbReference type="Rhea" id="RHEA:21032"/>
        <dbReference type="ChEBI" id="CHEBI:15378"/>
        <dbReference type="ChEBI" id="CHEBI:58052"/>
        <dbReference type="ChEBI" id="CHEBI:58223"/>
        <dbReference type="ChEBI" id="CHEBI:132367"/>
        <dbReference type="ChEBI" id="CHEBI:132368"/>
        <dbReference type="EC" id="2.4.1.17"/>
    </reaction>
</comment>
<evidence type="ECO:0000313" key="7">
    <source>
        <dbReference type="WBParaSite" id="ACRNAN_scaffold6441.g31603.t1"/>
    </source>
</evidence>
<dbReference type="PANTHER" id="PTHR48043">
    <property type="entry name" value="EG:EG0003.4 PROTEIN-RELATED"/>
    <property type="match status" value="1"/>
</dbReference>
<name>A0A914EAG9_9BILA</name>
<reference evidence="7" key="1">
    <citation type="submission" date="2022-11" db="UniProtKB">
        <authorList>
            <consortium name="WormBaseParasite"/>
        </authorList>
    </citation>
    <scope>IDENTIFICATION</scope>
</reference>
<evidence type="ECO:0000256" key="3">
    <source>
        <dbReference type="ARBA" id="ARBA00022676"/>
    </source>
</evidence>
<protein>
    <recommendedName>
        <fullName evidence="2">glucuronosyltransferase</fullName>
        <ecNumber evidence="2">2.4.1.17</ecNumber>
    </recommendedName>
</protein>
<evidence type="ECO:0000256" key="5">
    <source>
        <dbReference type="ARBA" id="ARBA00047475"/>
    </source>
</evidence>
<dbReference type="AlphaFoldDB" id="A0A914EAG9"/>
<accession>A0A914EAG9</accession>
<dbReference type="WBParaSite" id="ACRNAN_scaffold6441.g31603.t1">
    <property type="protein sequence ID" value="ACRNAN_scaffold6441.g31603.t1"/>
    <property type="gene ID" value="ACRNAN_scaffold6441.g31603"/>
</dbReference>
<dbReference type="Gene3D" id="3.40.50.2000">
    <property type="entry name" value="Glycogen Phosphorylase B"/>
    <property type="match status" value="1"/>
</dbReference>
<dbReference type="EC" id="2.4.1.17" evidence="2"/>
<sequence length="96" mass="11285">MTHCGLNSLIESSFNGVPLIATPLFGDQNYNTFIIKQKETGVYINFKEISVQLIKDALKQVLYMDKYYENAQKLKKRLHSYPYNIQEKFVKYLVQE</sequence>
<dbReference type="PANTHER" id="PTHR48043:SF145">
    <property type="entry name" value="FI06409P-RELATED"/>
    <property type="match status" value="1"/>
</dbReference>
<dbReference type="Pfam" id="PF00201">
    <property type="entry name" value="UDPGT"/>
    <property type="match status" value="1"/>
</dbReference>
<dbReference type="GO" id="GO:0015020">
    <property type="term" value="F:glucuronosyltransferase activity"/>
    <property type="evidence" value="ECO:0007669"/>
    <property type="project" value="UniProtKB-EC"/>
</dbReference>
<dbReference type="InterPro" id="IPR050271">
    <property type="entry name" value="UDP-glycosyltransferase"/>
</dbReference>
<evidence type="ECO:0000256" key="4">
    <source>
        <dbReference type="ARBA" id="ARBA00022679"/>
    </source>
</evidence>
<proteinExistence type="inferred from homology"/>
<evidence type="ECO:0000313" key="6">
    <source>
        <dbReference type="Proteomes" id="UP000887540"/>
    </source>
</evidence>
<dbReference type="SUPFAM" id="SSF53756">
    <property type="entry name" value="UDP-Glycosyltransferase/glycogen phosphorylase"/>
    <property type="match status" value="1"/>
</dbReference>
<organism evidence="6 7">
    <name type="scientific">Acrobeloides nanus</name>
    <dbReference type="NCBI Taxonomy" id="290746"/>
    <lineage>
        <taxon>Eukaryota</taxon>
        <taxon>Metazoa</taxon>
        <taxon>Ecdysozoa</taxon>
        <taxon>Nematoda</taxon>
        <taxon>Chromadorea</taxon>
        <taxon>Rhabditida</taxon>
        <taxon>Tylenchina</taxon>
        <taxon>Cephalobomorpha</taxon>
        <taxon>Cephaloboidea</taxon>
        <taxon>Cephalobidae</taxon>
        <taxon>Acrobeloides</taxon>
    </lineage>
</organism>
<dbReference type="Proteomes" id="UP000887540">
    <property type="component" value="Unplaced"/>
</dbReference>
<comment type="similarity">
    <text evidence="1">Belongs to the UDP-glycosyltransferase family.</text>
</comment>
<dbReference type="InterPro" id="IPR002213">
    <property type="entry name" value="UDP_glucos_trans"/>
</dbReference>
<keyword evidence="6" id="KW-1185">Reference proteome</keyword>
<evidence type="ECO:0000256" key="2">
    <source>
        <dbReference type="ARBA" id="ARBA00012544"/>
    </source>
</evidence>